<dbReference type="AlphaFoldDB" id="W7JZJ9"/>
<organism evidence="3 4">
    <name type="scientific">Plasmodium falciparum (isolate NF54)</name>
    <dbReference type="NCBI Taxonomy" id="5843"/>
    <lineage>
        <taxon>Eukaryota</taxon>
        <taxon>Sar</taxon>
        <taxon>Alveolata</taxon>
        <taxon>Apicomplexa</taxon>
        <taxon>Aconoidasida</taxon>
        <taxon>Haemosporida</taxon>
        <taxon>Plasmodiidae</taxon>
        <taxon>Plasmodium</taxon>
        <taxon>Plasmodium (Laverania)</taxon>
    </lineage>
</organism>
<evidence type="ECO:0000256" key="2">
    <source>
        <dbReference type="SAM" id="Phobius"/>
    </source>
</evidence>
<evidence type="ECO:0000313" key="3">
    <source>
        <dbReference type="EMBL" id="EWC86464.1"/>
    </source>
</evidence>
<keyword evidence="2" id="KW-0812">Transmembrane</keyword>
<feature type="compositionally biased region" description="Basic and acidic residues" evidence="1">
    <location>
        <begin position="120"/>
        <end position="131"/>
    </location>
</feature>
<keyword evidence="2" id="KW-0472">Membrane</keyword>
<name>W7JZJ9_PLAFO</name>
<evidence type="ECO:0008006" key="5">
    <source>
        <dbReference type="Google" id="ProtNLM"/>
    </source>
</evidence>
<dbReference type="Proteomes" id="UP000030673">
    <property type="component" value="Unassembled WGS sequence"/>
</dbReference>
<keyword evidence="4" id="KW-1185">Reference proteome</keyword>
<proteinExistence type="predicted"/>
<keyword evidence="2" id="KW-1133">Transmembrane helix</keyword>
<feature type="transmembrane region" description="Helical" evidence="2">
    <location>
        <begin position="82"/>
        <end position="100"/>
    </location>
</feature>
<dbReference type="EMBL" id="KE123867">
    <property type="protein sequence ID" value="EWC86464.1"/>
    <property type="molecule type" value="Genomic_DNA"/>
</dbReference>
<sequence length="145" mass="17047">MLYHLNVLNGRHIHYYYYLYHHVGTHWAQHLGEHLHHLAHMHQHTPHVHHHIPHVHTLAHDRPCMPITAFFCRHHEHCSSHLMLIFLLLAFFLVVVYRLYNEVVNSAKTVRIVNITPVNEEHKAEASKEQSKSTSDSSTSTQQTL</sequence>
<feature type="compositionally biased region" description="Low complexity" evidence="1">
    <location>
        <begin position="132"/>
        <end position="145"/>
    </location>
</feature>
<accession>W7JZJ9</accession>
<evidence type="ECO:0000313" key="4">
    <source>
        <dbReference type="Proteomes" id="UP000030673"/>
    </source>
</evidence>
<evidence type="ECO:0000256" key="1">
    <source>
        <dbReference type="SAM" id="MobiDB-lite"/>
    </source>
</evidence>
<feature type="region of interest" description="Disordered" evidence="1">
    <location>
        <begin position="120"/>
        <end position="145"/>
    </location>
</feature>
<reference evidence="3 4" key="1">
    <citation type="submission" date="2013-02" db="EMBL/GenBank/DDBJ databases">
        <title>The Genome Sequence of Plasmodium falciparum NF54.</title>
        <authorList>
            <consortium name="The Broad Institute Genome Sequencing Platform"/>
            <consortium name="The Broad Institute Genome Sequencing Center for Infectious Disease"/>
            <person name="Neafsey D."/>
            <person name="Cheeseman I."/>
            <person name="Volkman S."/>
            <person name="Adams J."/>
            <person name="Walker B."/>
            <person name="Young S.K."/>
            <person name="Zeng Q."/>
            <person name="Gargeya S."/>
            <person name="Fitzgerald M."/>
            <person name="Haas B."/>
            <person name="Abouelleil A."/>
            <person name="Alvarado L."/>
            <person name="Arachchi H.M."/>
            <person name="Berlin A.M."/>
            <person name="Chapman S.B."/>
            <person name="Dewar J."/>
            <person name="Goldberg J."/>
            <person name="Griggs A."/>
            <person name="Gujja S."/>
            <person name="Hansen M."/>
            <person name="Howarth C."/>
            <person name="Imamovic A."/>
            <person name="Larimer J."/>
            <person name="McCowan C."/>
            <person name="Murphy C."/>
            <person name="Neiman D."/>
            <person name="Pearson M."/>
            <person name="Priest M."/>
            <person name="Roberts A."/>
            <person name="Saif S."/>
            <person name="Shea T."/>
            <person name="Sisk P."/>
            <person name="Sykes S."/>
            <person name="Wortman J."/>
            <person name="Nusbaum C."/>
            <person name="Birren B."/>
        </authorList>
    </citation>
    <scope>NUCLEOTIDE SEQUENCE [LARGE SCALE GENOMIC DNA]</scope>
    <source>
        <strain evidence="3 4">NF54</strain>
    </source>
</reference>
<protein>
    <recommendedName>
        <fullName evidence="5">Membrane associated histidine-rich protein</fullName>
    </recommendedName>
</protein>
<dbReference type="OMA" id="RHIHYYY"/>
<gene>
    <name evidence="3" type="ORF">PFNF54_04795</name>
</gene>